<feature type="transmembrane region" description="Helical" evidence="2">
    <location>
        <begin position="45"/>
        <end position="63"/>
    </location>
</feature>
<keyword evidence="2" id="KW-0812">Transmembrane</keyword>
<dbReference type="EMBL" id="JBHSTI010000002">
    <property type="protein sequence ID" value="MFC6236730.1"/>
    <property type="molecule type" value="Genomic_DNA"/>
</dbReference>
<dbReference type="RefSeq" id="WP_386763767.1">
    <property type="nucleotide sequence ID" value="NZ_JBHSTI010000002.1"/>
</dbReference>
<feature type="region of interest" description="Disordered" evidence="1">
    <location>
        <begin position="1"/>
        <end position="31"/>
    </location>
</feature>
<sequence>MTGPSQRAAERQAARRGAATSPSARGRVRSVATAVRDRPTLTGRAVVLAAILGMLVLTLAVPLRELVAQRAEINALRAANQAASARVAELVLREERLKDPAYVTSLIRERLHYVLPGEVGYVVLDPEEAPAPAKAGAKAPANPWYATLWSSVQSADQAAGAASR</sequence>
<keyword evidence="2" id="KW-1133">Transmembrane helix</keyword>
<name>A0ABW1SXF4_9ACTN</name>
<reference evidence="4" key="1">
    <citation type="journal article" date="2019" name="Int. J. Syst. Evol. Microbiol.">
        <title>The Global Catalogue of Microorganisms (GCM) 10K type strain sequencing project: providing services to taxonomists for standard genome sequencing and annotation.</title>
        <authorList>
            <consortium name="The Broad Institute Genomics Platform"/>
            <consortium name="The Broad Institute Genome Sequencing Center for Infectious Disease"/>
            <person name="Wu L."/>
            <person name="Ma J."/>
        </authorList>
    </citation>
    <scope>NUCLEOTIDE SEQUENCE [LARGE SCALE GENOMIC DNA]</scope>
    <source>
        <strain evidence="4">CGMCC 4.7317</strain>
    </source>
</reference>
<evidence type="ECO:0000256" key="2">
    <source>
        <dbReference type="SAM" id="Phobius"/>
    </source>
</evidence>
<dbReference type="Pfam" id="PF04977">
    <property type="entry name" value="DivIC"/>
    <property type="match status" value="1"/>
</dbReference>
<keyword evidence="2" id="KW-0472">Membrane</keyword>
<dbReference type="InterPro" id="IPR007060">
    <property type="entry name" value="FtsL/DivIC"/>
</dbReference>
<evidence type="ECO:0000313" key="3">
    <source>
        <dbReference type="EMBL" id="MFC6236730.1"/>
    </source>
</evidence>
<comment type="caution">
    <text evidence="3">The sequence shown here is derived from an EMBL/GenBank/DDBJ whole genome shotgun (WGS) entry which is preliminary data.</text>
</comment>
<proteinExistence type="predicted"/>
<keyword evidence="4" id="KW-1185">Reference proteome</keyword>
<accession>A0ABW1SXF4</accession>
<organism evidence="3 4">
    <name type="scientific">Longivirga aurantiaca</name>
    <dbReference type="NCBI Taxonomy" id="1837743"/>
    <lineage>
        <taxon>Bacteria</taxon>
        <taxon>Bacillati</taxon>
        <taxon>Actinomycetota</taxon>
        <taxon>Actinomycetes</taxon>
        <taxon>Sporichthyales</taxon>
        <taxon>Sporichthyaceae</taxon>
        <taxon>Longivirga</taxon>
    </lineage>
</organism>
<protein>
    <submittedName>
        <fullName evidence="3">Septum formation initiator family protein</fullName>
    </submittedName>
</protein>
<evidence type="ECO:0000256" key="1">
    <source>
        <dbReference type="SAM" id="MobiDB-lite"/>
    </source>
</evidence>
<dbReference type="Proteomes" id="UP001596138">
    <property type="component" value="Unassembled WGS sequence"/>
</dbReference>
<evidence type="ECO:0000313" key="4">
    <source>
        <dbReference type="Proteomes" id="UP001596138"/>
    </source>
</evidence>
<gene>
    <name evidence="3" type="ORF">ACFQGU_02485</name>
</gene>